<dbReference type="Gene3D" id="3.30.420.10">
    <property type="entry name" value="Ribonuclease H-like superfamily/Ribonuclease H"/>
    <property type="match status" value="1"/>
</dbReference>
<dbReference type="SUPFAM" id="SSF53098">
    <property type="entry name" value="Ribonuclease H-like"/>
    <property type="match status" value="1"/>
</dbReference>
<dbReference type="GO" id="GO:0000175">
    <property type="term" value="F:3'-5'-RNA exonuclease activity"/>
    <property type="evidence" value="ECO:0007669"/>
    <property type="project" value="InterPro"/>
</dbReference>
<dbReference type="AlphaFoldDB" id="A0A9D1X5L3"/>
<dbReference type="Proteomes" id="UP000886805">
    <property type="component" value="Unassembled WGS sequence"/>
</dbReference>
<evidence type="ECO:0000313" key="7">
    <source>
        <dbReference type="Proteomes" id="UP000886805"/>
    </source>
</evidence>
<sequence>MNNSNAKKKLYYAFFDAEYTCFMENDTFFDREHGGELLSVGLVICDRNFNLVRTYYSPIHPLYNPRLTGYCRKLTGLTQKEIDEAPSYETVFQEMYLLLQEYPVREIFVWGNDSHTILHDMDKNHRSVPRRFRRLAGQLQDITRRLTKKIYGKGITISLSDMKYICGMEHSTAHNALEDAKDLYRITRCCLQGRYDKERAKKLEEYIQNRDTYHKYKRFKRPLVPESPEEKTAAKGSALNRPAGGNGTAGNGKNGPDRRILKDTSLQYIDMLKAYYKKEDGTCPPEILAMCDDIRSLLGMESQDCPRLE</sequence>
<dbReference type="InterPro" id="IPR036397">
    <property type="entry name" value="RNaseH_sf"/>
</dbReference>
<feature type="domain" description="Exonuclease" evidence="5">
    <location>
        <begin position="11"/>
        <end position="196"/>
    </location>
</feature>
<evidence type="ECO:0000256" key="4">
    <source>
        <dbReference type="SAM" id="MobiDB-lite"/>
    </source>
</evidence>
<reference evidence="6" key="2">
    <citation type="submission" date="2021-04" db="EMBL/GenBank/DDBJ databases">
        <authorList>
            <person name="Gilroy R."/>
        </authorList>
    </citation>
    <scope>NUCLEOTIDE SEQUENCE</scope>
    <source>
        <strain evidence="6">ChiSxjej3B15-1167</strain>
    </source>
</reference>
<dbReference type="InterPro" id="IPR051274">
    <property type="entry name" value="3-5_Exoribonuclease"/>
</dbReference>
<proteinExistence type="predicted"/>
<dbReference type="InterPro" id="IPR013520">
    <property type="entry name" value="Ribonucl_H"/>
</dbReference>
<dbReference type="InterPro" id="IPR047201">
    <property type="entry name" value="ERI-1_3'hExo-like"/>
</dbReference>
<dbReference type="PANTHER" id="PTHR23044">
    <property type="entry name" value="3'-5' EXONUCLEASE ERI1-RELATED"/>
    <property type="match status" value="1"/>
</dbReference>
<keyword evidence="3 6" id="KW-0269">Exonuclease</keyword>
<feature type="compositionally biased region" description="Gly residues" evidence="4">
    <location>
        <begin position="244"/>
        <end position="253"/>
    </location>
</feature>
<organism evidence="6 7">
    <name type="scientific">Candidatus Anaerobutyricum stercoripullorum</name>
    <dbReference type="NCBI Taxonomy" id="2838456"/>
    <lineage>
        <taxon>Bacteria</taxon>
        <taxon>Bacillati</taxon>
        <taxon>Bacillota</taxon>
        <taxon>Clostridia</taxon>
        <taxon>Lachnospirales</taxon>
        <taxon>Lachnospiraceae</taxon>
        <taxon>Anaerobutyricum</taxon>
    </lineage>
</organism>
<dbReference type="InterPro" id="IPR012337">
    <property type="entry name" value="RNaseH-like_sf"/>
</dbReference>
<dbReference type="EMBL" id="DXEQ01000231">
    <property type="protein sequence ID" value="HIX72937.1"/>
    <property type="molecule type" value="Genomic_DNA"/>
</dbReference>
<gene>
    <name evidence="6" type="ORF">H9849_07935</name>
</gene>
<dbReference type="GO" id="GO:0003676">
    <property type="term" value="F:nucleic acid binding"/>
    <property type="evidence" value="ECO:0007669"/>
    <property type="project" value="InterPro"/>
</dbReference>
<evidence type="ECO:0000256" key="3">
    <source>
        <dbReference type="ARBA" id="ARBA00022839"/>
    </source>
</evidence>
<dbReference type="Pfam" id="PF00929">
    <property type="entry name" value="RNase_T"/>
    <property type="match status" value="1"/>
</dbReference>
<evidence type="ECO:0000256" key="2">
    <source>
        <dbReference type="ARBA" id="ARBA00022801"/>
    </source>
</evidence>
<dbReference type="SMART" id="SM00479">
    <property type="entry name" value="EXOIII"/>
    <property type="match status" value="1"/>
</dbReference>
<evidence type="ECO:0000256" key="1">
    <source>
        <dbReference type="ARBA" id="ARBA00022722"/>
    </source>
</evidence>
<feature type="region of interest" description="Disordered" evidence="4">
    <location>
        <begin position="223"/>
        <end position="260"/>
    </location>
</feature>
<keyword evidence="2" id="KW-0378">Hydrolase</keyword>
<name>A0A9D1X5L3_9FIRM</name>
<evidence type="ECO:0000313" key="6">
    <source>
        <dbReference type="EMBL" id="HIX72937.1"/>
    </source>
</evidence>
<reference evidence="6" key="1">
    <citation type="journal article" date="2021" name="PeerJ">
        <title>Extensive microbial diversity within the chicken gut microbiome revealed by metagenomics and culture.</title>
        <authorList>
            <person name="Gilroy R."/>
            <person name="Ravi A."/>
            <person name="Getino M."/>
            <person name="Pursley I."/>
            <person name="Horton D.L."/>
            <person name="Alikhan N.F."/>
            <person name="Baker D."/>
            <person name="Gharbi K."/>
            <person name="Hall N."/>
            <person name="Watson M."/>
            <person name="Adriaenssens E.M."/>
            <person name="Foster-Nyarko E."/>
            <person name="Jarju S."/>
            <person name="Secka A."/>
            <person name="Antonio M."/>
            <person name="Oren A."/>
            <person name="Chaudhuri R.R."/>
            <person name="La Ragione R."/>
            <person name="Hildebrand F."/>
            <person name="Pallen M.J."/>
        </authorList>
    </citation>
    <scope>NUCLEOTIDE SEQUENCE</scope>
    <source>
        <strain evidence="6">ChiSxjej3B15-1167</strain>
    </source>
</reference>
<accession>A0A9D1X5L3</accession>
<protein>
    <submittedName>
        <fullName evidence="6">Exonuclease domain-containing protein</fullName>
    </submittedName>
</protein>
<dbReference type="PANTHER" id="PTHR23044:SF61">
    <property type="entry name" value="3'-5' EXORIBONUCLEASE 1-RELATED"/>
    <property type="match status" value="1"/>
</dbReference>
<dbReference type="CDD" id="cd06133">
    <property type="entry name" value="ERI-1_3'hExo_like"/>
    <property type="match status" value="1"/>
</dbReference>
<evidence type="ECO:0000259" key="5">
    <source>
        <dbReference type="SMART" id="SM00479"/>
    </source>
</evidence>
<keyword evidence="1" id="KW-0540">Nuclease</keyword>
<comment type="caution">
    <text evidence="6">The sequence shown here is derived from an EMBL/GenBank/DDBJ whole genome shotgun (WGS) entry which is preliminary data.</text>
</comment>